<sequence length="133" mass="15563">MNSFSTEVYNEIIAVLPQLEGLNKPNSELLEFHLENDHDSELGSIYIQTSDDDHIWIRADYNYTTYAVDSVEELIYIIGGIISNEMYWVVAFENEEWDDSFFALKGHELEIEEGINYKILSWNGLEDQFIKEK</sequence>
<protein>
    <submittedName>
        <fullName evidence="1">Uncharacterized protein</fullName>
    </submittedName>
</protein>
<keyword evidence="2" id="KW-1185">Reference proteome</keyword>
<organism evidence="1 2">
    <name type="scientific">Faecalibacter rhinopitheci</name>
    <dbReference type="NCBI Taxonomy" id="2779678"/>
    <lineage>
        <taxon>Bacteria</taxon>
        <taxon>Pseudomonadati</taxon>
        <taxon>Bacteroidota</taxon>
        <taxon>Flavobacteriia</taxon>
        <taxon>Flavobacteriales</taxon>
        <taxon>Weeksellaceae</taxon>
        <taxon>Faecalibacter</taxon>
    </lineage>
</organism>
<dbReference type="AlphaFoldDB" id="A0A8J7FV97"/>
<dbReference type="Proteomes" id="UP000608754">
    <property type="component" value="Unassembled WGS sequence"/>
</dbReference>
<accession>A0A8J7FV97</accession>
<dbReference type="EMBL" id="JADGIK010000001">
    <property type="protein sequence ID" value="MBF0596088.1"/>
    <property type="molecule type" value="Genomic_DNA"/>
</dbReference>
<dbReference type="RefSeq" id="WP_194181618.1">
    <property type="nucleotide sequence ID" value="NZ_JADGIK010000001.1"/>
</dbReference>
<gene>
    <name evidence="1" type="ORF">IM532_01180</name>
</gene>
<proteinExistence type="predicted"/>
<name>A0A8J7FV97_9FLAO</name>
<evidence type="ECO:0000313" key="2">
    <source>
        <dbReference type="Proteomes" id="UP000608754"/>
    </source>
</evidence>
<comment type="caution">
    <text evidence="1">The sequence shown here is derived from an EMBL/GenBank/DDBJ whole genome shotgun (WGS) entry which is preliminary data.</text>
</comment>
<reference evidence="1" key="1">
    <citation type="submission" date="2020-10" db="EMBL/GenBank/DDBJ databases">
        <authorList>
            <person name="Lu T."/>
            <person name="Wang Q."/>
            <person name="Han X."/>
        </authorList>
    </citation>
    <scope>NUCLEOTIDE SEQUENCE</scope>
    <source>
        <strain evidence="1">WQ 117</strain>
    </source>
</reference>
<evidence type="ECO:0000313" key="1">
    <source>
        <dbReference type="EMBL" id="MBF0596088.1"/>
    </source>
</evidence>